<keyword evidence="1" id="KW-0813">Transport</keyword>
<evidence type="ECO:0000313" key="5">
    <source>
        <dbReference type="EMBL" id="EQD51987.1"/>
    </source>
</evidence>
<dbReference type="InterPro" id="IPR003439">
    <property type="entry name" value="ABC_transporter-like_ATP-bd"/>
</dbReference>
<dbReference type="InterPro" id="IPR027417">
    <property type="entry name" value="P-loop_NTPase"/>
</dbReference>
<dbReference type="EMBL" id="AUZZ01004786">
    <property type="protein sequence ID" value="EQD51987.1"/>
    <property type="molecule type" value="Genomic_DNA"/>
</dbReference>
<dbReference type="Pfam" id="PF00005">
    <property type="entry name" value="ABC_tran"/>
    <property type="match status" value="1"/>
</dbReference>
<name>T1A4U6_9ZZZZ</name>
<evidence type="ECO:0000256" key="3">
    <source>
        <dbReference type="ARBA" id="ARBA00022840"/>
    </source>
</evidence>
<reference evidence="5" key="1">
    <citation type="submission" date="2013-08" db="EMBL/GenBank/DDBJ databases">
        <authorList>
            <person name="Mendez C."/>
            <person name="Richter M."/>
            <person name="Ferrer M."/>
            <person name="Sanchez J."/>
        </authorList>
    </citation>
    <scope>NUCLEOTIDE SEQUENCE</scope>
</reference>
<dbReference type="GO" id="GO:0016887">
    <property type="term" value="F:ATP hydrolysis activity"/>
    <property type="evidence" value="ECO:0007669"/>
    <property type="project" value="InterPro"/>
</dbReference>
<reference evidence="5" key="2">
    <citation type="journal article" date="2014" name="ISME J.">
        <title>Microbial stratification in low pH oxic and suboxic macroscopic growths along an acid mine drainage.</title>
        <authorList>
            <person name="Mendez-Garcia C."/>
            <person name="Mesa V."/>
            <person name="Sprenger R.R."/>
            <person name="Richter M."/>
            <person name="Diez M.S."/>
            <person name="Solano J."/>
            <person name="Bargiela R."/>
            <person name="Golyshina O.V."/>
            <person name="Manteca A."/>
            <person name="Ramos J.L."/>
            <person name="Gallego J.R."/>
            <person name="Llorente I."/>
            <person name="Martins Dos Santos V.A."/>
            <person name="Jensen O.N."/>
            <person name="Pelaez A.I."/>
            <person name="Sanchez J."/>
            <person name="Ferrer M."/>
        </authorList>
    </citation>
    <scope>NUCLEOTIDE SEQUENCE</scope>
</reference>
<keyword evidence="3" id="KW-0067">ATP-binding</keyword>
<accession>T1A4U6</accession>
<dbReference type="GO" id="GO:0005524">
    <property type="term" value="F:ATP binding"/>
    <property type="evidence" value="ECO:0007669"/>
    <property type="project" value="UniProtKB-KW"/>
</dbReference>
<gene>
    <name evidence="5" type="ORF">B2A_06734</name>
</gene>
<evidence type="ECO:0000256" key="2">
    <source>
        <dbReference type="ARBA" id="ARBA00022741"/>
    </source>
</evidence>
<evidence type="ECO:0000259" key="4">
    <source>
        <dbReference type="Pfam" id="PF00005"/>
    </source>
</evidence>
<dbReference type="AlphaFoldDB" id="T1A4U6"/>
<protein>
    <recommendedName>
        <fullName evidence="4">ABC transporter domain-containing protein</fullName>
    </recommendedName>
</protein>
<dbReference type="SUPFAM" id="SSF52540">
    <property type="entry name" value="P-loop containing nucleoside triphosphate hydrolases"/>
    <property type="match status" value="1"/>
</dbReference>
<dbReference type="InterPro" id="IPR051782">
    <property type="entry name" value="ABC_Transporter_VariousFunc"/>
</dbReference>
<proteinExistence type="predicted"/>
<comment type="caution">
    <text evidence="5">The sequence shown here is derived from an EMBL/GenBank/DDBJ whole genome shotgun (WGS) entry which is preliminary data.</text>
</comment>
<evidence type="ECO:0000256" key="1">
    <source>
        <dbReference type="ARBA" id="ARBA00022448"/>
    </source>
</evidence>
<feature type="non-terminal residue" evidence="5">
    <location>
        <position position="46"/>
    </location>
</feature>
<keyword evidence="2" id="KW-0547">Nucleotide-binding</keyword>
<feature type="domain" description="ABC transporter" evidence="4">
    <location>
        <begin position="21"/>
        <end position="46"/>
    </location>
</feature>
<sequence length="46" mass="4583">MSGIVVSEVHHAYSDGQEVLGGVSLEVHPGQVVGLLGPNGAGKSTL</sequence>
<dbReference type="Gene3D" id="3.40.50.300">
    <property type="entry name" value="P-loop containing nucleotide triphosphate hydrolases"/>
    <property type="match status" value="1"/>
</dbReference>
<organism evidence="5">
    <name type="scientific">mine drainage metagenome</name>
    <dbReference type="NCBI Taxonomy" id="410659"/>
    <lineage>
        <taxon>unclassified sequences</taxon>
        <taxon>metagenomes</taxon>
        <taxon>ecological metagenomes</taxon>
    </lineage>
</organism>
<dbReference type="PANTHER" id="PTHR42939:SF1">
    <property type="entry name" value="ABC TRANSPORTER ATP-BINDING PROTEIN ALBC-RELATED"/>
    <property type="match status" value="1"/>
</dbReference>
<dbReference type="PANTHER" id="PTHR42939">
    <property type="entry name" value="ABC TRANSPORTER ATP-BINDING PROTEIN ALBC-RELATED"/>
    <property type="match status" value="1"/>
</dbReference>